<name>A0A423TDD2_PENVA</name>
<organism evidence="2 3">
    <name type="scientific">Penaeus vannamei</name>
    <name type="common">Whiteleg shrimp</name>
    <name type="synonym">Litopenaeus vannamei</name>
    <dbReference type="NCBI Taxonomy" id="6689"/>
    <lineage>
        <taxon>Eukaryota</taxon>
        <taxon>Metazoa</taxon>
        <taxon>Ecdysozoa</taxon>
        <taxon>Arthropoda</taxon>
        <taxon>Crustacea</taxon>
        <taxon>Multicrustacea</taxon>
        <taxon>Malacostraca</taxon>
        <taxon>Eumalacostraca</taxon>
        <taxon>Eucarida</taxon>
        <taxon>Decapoda</taxon>
        <taxon>Dendrobranchiata</taxon>
        <taxon>Penaeoidea</taxon>
        <taxon>Penaeidae</taxon>
        <taxon>Penaeus</taxon>
    </lineage>
</organism>
<proteinExistence type="predicted"/>
<feature type="signal peptide" evidence="1">
    <location>
        <begin position="1"/>
        <end position="24"/>
    </location>
</feature>
<reference evidence="2 3" key="1">
    <citation type="submission" date="2018-04" db="EMBL/GenBank/DDBJ databases">
        <authorList>
            <person name="Zhang X."/>
            <person name="Yuan J."/>
            <person name="Li F."/>
            <person name="Xiang J."/>
        </authorList>
    </citation>
    <scope>NUCLEOTIDE SEQUENCE [LARGE SCALE GENOMIC DNA]</scope>
    <source>
        <tissue evidence="2">Muscle</tissue>
    </source>
</reference>
<dbReference type="Proteomes" id="UP000283509">
    <property type="component" value="Unassembled WGS sequence"/>
</dbReference>
<feature type="chain" id="PRO_5018985434" evidence="1">
    <location>
        <begin position="25"/>
        <end position="515"/>
    </location>
</feature>
<accession>A0A423TDD2</accession>
<keyword evidence="1" id="KW-0732">Signal</keyword>
<gene>
    <name evidence="2" type="ORF">C7M84_007087</name>
</gene>
<reference evidence="2 3" key="2">
    <citation type="submission" date="2019-01" db="EMBL/GenBank/DDBJ databases">
        <title>The decoding of complex shrimp genome reveals the adaptation for benthos swimmer, frequently molting mechanism and breeding impact on genome.</title>
        <authorList>
            <person name="Sun Y."/>
            <person name="Gao Y."/>
            <person name="Yu Y."/>
        </authorList>
    </citation>
    <scope>NUCLEOTIDE SEQUENCE [LARGE SCALE GENOMIC DNA]</scope>
    <source>
        <tissue evidence="2">Muscle</tissue>
    </source>
</reference>
<protein>
    <submittedName>
        <fullName evidence="2">Uncharacterized protein</fullName>
    </submittedName>
</protein>
<comment type="caution">
    <text evidence="2">The sequence shown here is derived from an EMBL/GenBank/DDBJ whole genome shotgun (WGS) entry which is preliminary data.</text>
</comment>
<evidence type="ECO:0000313" key="2">
    <source>
        <dbReference type="EMBL" id="ROT74397.1"/>
    </source>
</evidence>
<dbReference type="EMBL" id="QCYY01001901">
    <property type="protein sequence ID" value="ROT74397.1"/>
    <property type="molecule type" value="Genomic_DNA"/>
</dbReference>
<keyword evidence="3" id="KW-1185">Reference proteome</keyword>
<evidence type="ECO:0000313" key="3">
    <source>
        <dbReference type="Proteomes" id="UP000283509"/>
    </source>
</evidence>
<dbReference type="AlphaFoldDB" id="A0A423TDD2"/>
<sequence>MSSVFFLLPLSPIFSLSFLSFSSSLFFLSPPPLCSTPSELPPSLPLTPSFFPSSFSSSFPLPPSSLSHSLLPSPSLLSSPFLLFLPFSPFLREVPPSLSLPPVLSLSPFFSSFSPSLLFFSCLSPSSLLILSLFFSLPPLSAFFRVPSLPASSFRPSFRSSSSLPLRCFPLSFPLPPSFGSDLPRYSLVLNPHSSRPLPVLHPSIPLPSSVSHPLHLLLPSSVLIPHPSSFSGSHPFNPLLSASCSIPPIPLTSLEFLSSLPLPPSALSVPPCPSPSLGGLSSSSPSSVKPRLLRFFIPPLPLSRPSFSHPIHPSPFPRVNPVHSSLPSFSFPSIASSSLCFSSPPSPRPLPPFSHPSIPLPPSFSSLHPSPSLVLIPPSLSLPTCLHPSILFSSRESAFVRPILFPSVVSHPSNARPSCHECLIPPSLCPPPRSQSLHPSSLPQFSFRPSPSSPLPSFSSSSLSALLRSIPPIPLLLRFLHPSSLLSVSFPSPLNSATLYSTSLSIVGRRRCQT</sequence>
<evidence type="ECO:0000256" key="1">
    <source>
        <dbReference type="SAM" id="SignalP"/>
    </source>
</evidence>